<dbReference type="CDD" id="cd19078">
    <property type="entry name" value="AKR_AKR13C1_2"/>
    <property type="match status" value="1"/>
</dbReference>
<dbReference type="EMBL" id="JBHTLN010000002">
    <property type="protein sequence ID" value="MFD1123364.1"/>
    <property type="molecule type" value="Genomic_DNA"/>
</dbReference>
<keyword evidence="5" id="KW-1185">Reference proteome</keyword>
<proteinExistence type="predicted"/>
<reference evidence="5" key="1">
    <citation type="journal article" date="2019" name="Int. J. Syst. Evol. Microbiol.">
        <title>The Global Catalogue of Microorganisms (GCM) 10K type strain sequencing project: providing services to taxonomists for standard genome sequencing and annotation.</title>
        <authorList>
            <consortium name="The Broad Institute Genomics Platform"/>
            <consortium name="The Broad Institute Genome Sequencing Center for Infectious Disease"/>
            <person name="Wu L."/>
            <person name="Ma J."/>
        </authorList>
    </citation>
    <scope>NUCLEOTIDE SEQUENCE [LARGE SCALE GENOMIC DNA]</scope>
    <source>
        <strain evidence="5">CCUG 58411</strain>
    </source>
</reference>
<keyword evidence="1" id="KW-0560">Oxidoreductase</keyword>
<dbReference type="Gene3D" id="3.20.20.100">
    <property type="entry name" value="NADP-dependent oxidoreductase domain"/>
    <property type="match status" value="1"/>
</dbReference>
<dbReference type="PANTHER" id="PTHR43625">
    <property type="entry name" value="AFLATOXIN B1 ALDEHYDE REDUCTASE"/>
    <property type="match status" value="1"/>
</dbReference>
<evidence type="ECO:0000259" key="3">
    <source>
        <dbReference type="Pfam" id="PF00248"/>
    </source>
</evidence>
<dbReference type="InterPro" id="IPR050791">
    <property type="entry name" value="Aldo-Keto_reductase"/>
</dbReference>
<accession>A0ABW3PAI4</accession>
<feature type="transmembrane region" description="Helical" evidence="2">
    <location>
        <begin position="20"/>
        <end position="39"/>
    </location>
</feature>
<organism evidence="4 5">
    <name type="scientific">Methylophilus flavus</name>
    <dbReference type="NCBI Taxonomy" id="640084"/>
    <lineage>
        <taxon>Bacteria</taxon>
        <taxon>Pseudomonadati</taxon>
        <taxon>Pseudomonadota</taxon>
        <taxon>Betaproteobacteria</taxon>
        <taxon>Nitrosomonadales</taxon>
        <taxon>Methylophilaceae</taxon>
        <taxon>Methylophilus</taxon>
    </lineage>
</organism>
<dbReference type="InterPro" id="IPR036812">
    <property type="entry name" value="NAD(P)_OxRdtase_dom_sf"/>
</dbReference>
<evidence type="ECO:0000313" key="5">
    <source>
        <dbReference type="Proteomes" id="UP001597206"/>
    </source>
</evidence>
<feature type="domain" description="NADP-dependent oxidoreductase" evidence="3">
    <location>
        <begin position="67"/>
        <end position="357"/>
    </location>
</feature>
<comment type="caution">
    <text evidence="4">The sequence shown here is derived from an EMBL/GenBank/DDBJ whole genome shotgun (WGS) entry which is preliminary data.</text>
</comment>
<sequence>MGNKSNPAEPGSDLSRREFVISAVGITAGIMMAPSILVATPGTKEIHKFGEKMSMKTRKLGNMEVSELGAGCMNLSANYNVAVPKEQGINTIRKAFENGVTFFDTAEVYGPYINEELVGEALQPFRDKVKIATKFGFAIDGTIALNSRPEHIRKVVEESLKRLRTDRIDLYYQHRIDPNVPIEEVAGAIKDLIEQGKILHLGLSEASATSIRRAHVVQPVTAVQSEYSLWTRNVELNGVLATCKELGIGFVPWSPVGQGFLTGKIDTNTQFDAKADFRSGFPRFSKEYLPLNMPIIEWIKGFAAKKGATPSQISLAWLLAKGPNIVPIPGTRSEQHLLENLGAHRLELTAADVQEIETTITKFPIFGDRMGKEFMSQIDYTI</sequence>
<dbReference type="InterPro" id="IPR023210">
    <property type="entry name" value="NADP_OxRdtase_dom"/>
</dbReference>
<name>A0ABW3PAI4_9PROT</name>
<dbReference type="PANTHER" id="PTHR43625:SF77">
    <property type="entry name" value="ALDO-KETO REDUCTASE"/>
    <property type="match status" value="1"/>
</dbReference>
<dbReference type="RefSeq" id="WP_379034964.1">
    <property type="nucleotide sequence ID" value="NZ_JBHTLN010000002.1"/>
</dbReference>
<evidence type="ECO:0000256" key="2">
    <source>
        <dbReference type="SAM" id="Phobius"/>
    </source>
</evidence>
<dbReference type="Pfam" id="PF00248">
    <property type="entry name" value="Aldo_ket_red"/>
    <property type="match status" value="1"/>
</dbReference>
<evidence type="ECO:0000256" key="1">
    <source>
        <dbReference type="ARBA" id="ARBA00023002"/>
    </source>
</evidence>
<gene>
    <name evidence="4" type="ORF">ACFQ2T_12660</name>
</gene>
<keyword evidence="2" id="KW-0812">Transmembrane</keyword>
<keyword evidence="2" id="KW-1133">Transmembrane helix</keyword>
<dbReference type="Proteomes" id="UP001597206">
    <property type="component" value="Unassembled WGS sequence"/>
</dbReference>
<evidence type="ECO:0000313" key="4">
    <source>
        <dbReference type="EMBL" id="MFD1123364.1"/>
    </source>
</evidence>
<keyword evidence="2" id="KW-0472">Membrane</keyword>
<dbReference type="SUPFAM" id="SSF51430">
    <property type="entry name" value="NAD(P)-linked oxidoreductase"/>
    <property type="match status" value="1"/>
</dbReference>
<protein>
    <submittedName>
        <fullName evidence="4">Aldo/keto reductase</fullName>
    </submittedName>
</protein>